<evidence type="ECO:0000313" key="1">
    <source>
        <dbReference type="EMBL" id="KAJ4712811.1"/>
    </source>
</evidence>
<accession>A0ACC1XN21</accession>
<gene>
    <name evidence="1" type="ORF">OWV82_014990</name>
</gene>
<name>A0ACC1XN21_MELAZ</name>
<dbReference type="EMBL" id="CM051401">
    <property type="protein sequence ID" value="KAJ4712811.1"/>
    <property type="molecule type" value="Genomic_DNA"/>
</dbReference>
<keyword evidence="2" id="KW-1185">Reference proteome</keyword>
<organism evidence="1 2">
    <name type="scientific">Melia azedarach</name>
    <name type="common">Chinaberry tree</name>
    <dbReference type="NCBI Taxonomy" id="155640"/>
    <lineage>
        <taxon>Eukaryota</taxon>
        <taxon>Viridiplantae</taxon>
        <taxon>Streptophyta</taxon>
        <taxon>Embryophyta</taxon>
        <taxon>Tracheophyta</taxon>
        <taxon>Spermatophyta</taxon>
        <taxon>Magnoliopsida</taxon>
        <taxon>eudicotyledons</taxon>
        <taxon>Gunneridae</taxon>
        <taxon>Pentapetalae</taxon>
        <taxon>rosids</taxon>
        <taxon>malvids</taxon>
        <taxon>Sapindales</taxon>
        <taxon>Meliaceae</taxon>
        <taxon>Melia</taxon>
    </lineage>
</organism>
<proteinExistence type="predicted"/>
<comment type="caution">
    <text evidence="1">The sequence shown here is derived from an EMBL/GenBank/DDBJ whole genome shotgun (WGS) entry which is preliminary data.</text>
</comment>
<protein>
    <submittedName>
        <fullName evidence="1">DUF863 domain-containing protein</fullName>
    </submittedName>
</protein>
<evidence type="ECO:0000313" key="2">
    <source>
        <dbReference type="Proteomes" id="UP001164539"/>
    </source>
</evidence>
<reference evidence="1 2" key="1">
    <citation type="journal article" date="2023" name="Science">
        <title>Complex scaffold remodeling in plant triterpene biosynthesis.</title>
        <authorList>
            <person name="De La Pena R."/>
            <person name="Hodgson H."/>
            <person name="Liu J.C."/>
            <person name="Stephenson M.J."/>
            <person name="Martin A.C."/>
            <person name="Owen C."/>
            <person name="Harkess A."/>
            <person name="Leebens-Mack J."/>
            <person name="Jimenez L.E."/>
            <person name="Osbourn A."/>
            <person name="Sattely E.S."/>
        </authorList>
    </citation>
    <scope>NUCLEOTIDE SEQUENCE [LARGE SCALE GENOMIC DNA]</scope>
    <source>
        <strain evidence="2">cv. JPN11</strain>
        <tissue evidence="1">Leaf</tissue>
    </source>
</reference>
<dbReference type="Proteomes" id="UP001164539">
    <property type="component" value="Chromosome 8"/>
</dbReference>
<sequence>MRAITNFRPEKMFVRGDFDLNSVQRYTDSLREAFKQTMMNQEVIFRKQVHELHRLYRVQITLMKDLDCEEFGRYNSWEENTQLSLLHHTNPTRYEPQAEEARFSSISTVGLTLPIKMELIEGWQDRQYKPQQPFDLQIPADQFISHLDRDFQDNGNVSNHLKHNLENHIHNKSDAMDLKLSLGLVVDSRREGTKKSWFDKKTHSCTQVVIDLEDSTERRSKGDAEEAPSLGCTGFVTYFAGKHESQVSVLSDLSIPKSVKKDLSREITVSSSLVDEGECYQGWQSSNQEFRKSQDDIPCNYMSIKKQQKPTSCDARQLDLNKVQLDDSYCYSNDPIMAYPSTASGKNEELEIWHSSSKLGGTDETEASPAGLKSISQLPTDLGEFHGSCCSDPKNNRDKLTSEVCEGLLNDLNHICVATKQMSCEKSEVENTVYSYSGQSLEKHGDKCAALLKSCCVVDNASSNIKTTQSGIESGNSSTAIDQFSGIHVQSQVAEILSGDQERGSGNSEHVCINKKEESAEVDVLIQRAAESLIDISLENSVCFQECSTRSGSDEIENVESGQPQNSYDSFELIALNLTESSSDDYCVSSKPFEVNDMDKRDFSIKLRRGRRLKDFQKDILPGLASLSRHEICEDINILEGVLRSKEYRRNRARMGDGENWCPPLRSRRTRFNYTRRRSFL</sequence>